<evidence type="ECO:0000313" key="1">
    <source>
        <dbReference type="EMBL" id="GFO02139.1"/>
    </source>
</evidence>
<comment type="caution">
    <text evidence="1">The sequence shown here is derived from an EMBL/GenBank/DDBJ whole genome shotgun (WGS) entry which is preliminary data.</text>
</comment>
<dbReference type="Proteomes" id="UP000735302">
    <property type="component" value="Unassembled WGS sequence"/>
</dbReference>
<dbReference type="AlphaFoldDB" id="A0AAV4A6F5"/>
<proteinExistence type="predicted"/>
<name>A0AAV4A6F5_9GAST</name>
<accession>A0AAV4A6F5</accession>
<sequence>MAGGIAELKARERGRKWEGTPIDGEPVHNKVITGFQALGQARARTRDRTVPAYLRVDSLVTVPPKPLVMLKNTICRQKFKSCSTHKYSDSVKNEKLYHITPRALPCNIYHLFGSPKRYFGGRKSECVEELIEEVLERFSKLDAKFFRGGYLFP</sequence>
<gene>
    <name evidence="1" type="ORF">PoB_002864400</name>
</gene>
<keyword evidence="2" id="KW-1185">Reference proteome</keyword>
<evidence type="ECO:0000313" key="2">
    <source>
        <dbReference type="Proteomes" id="UP000735302"/>
    </source>
</evidence>
<reference evidence="1 2" key="1">
    <citation type="journal article" date="2021" name="Elife">
        <title>Chloroplast acquisition without the gene transfer in kleptoplastic sea slugs, Plakobranchus ocellatus.</title>
        <authorList>
            <person name="Maeda T."/>
            <person name="Takahashi S."/>
            <person name="Yoshida T."/>
            <person name="Shimamura S."/>
            <person name="Takaki Y."/>
            <person name="Nagai Y."/>
            <person name="Toyoda A."/>
            <person name="Suzuki Y."/>
            <person name="Arimoto A."/>
            <person name="Ishii H."/>
            <person name="Satoh N."/>
            <person name="Nishiyama T."/>
            <person name="Hasebe M."/>
            <person name="Maruyama T."/>
            <person name="Minagawa J."/>
            <person name="Obokata J."/>
            <person name="Shigenobu S."/>
        </authorList>
    </citation>
    <scope>NUCLEOTIDE SEQUENCE [LARGE SCALE GENOMIC DNA]</scope>
</reference>
<dbReference type="EMBL" id="BLXT01003574">
    <property type="protein sequence ID" value="GFO02139.1"/>
    <property type="molecule type" value="Genomic_DNA"/>
</dbReference>
<organism evidence="1 2">
    <name type="scientific">Plakobranchus ocellatus</name>
    <dbReference type="NCBI Taxonomy" id="259542"/>
    <lineage>
        <taxon>Eukaryota</taxon>
        <taxon>Metazoa</taxon>
        <taxon>Spiralia</taxon>
        <taxon>Lophotrochozoa</taxon>
        <taxon>Mollusca</taxon>
        <taxon>Gastropoda</taxon>
        <taxon>Heterobranchia</taxon>
        <taxon>Euthyneura</taxon>
        <taxon>Panpulmonata</taxon>
        <taxon>Sacoglossa</taxon>
        <taxon>Placobranchoidea</taxon>
        <taxon>Plakobranchidae</taxon>
        <taxon>Plakobranchus</taxon>
    </lineage>
</organism>
<protein>
    <submittedName>
        <fullName evidence="1">Uncharacterized protein</fullName>
    </submittedName>
</protein>